<reference evidence="4" key="1">
    <citation type="thesis" date="2015" institute="Rutgers" country="The State University of New Jersey, 14 College Farm Rd., New Brunswick, NJ, USA">
        <title>Ammonia toxicity in bacteria and its implications for treatment of and resource recovery from highly nitrogenous organic wastes.</title>
        <authorList>
            <person name="Luther A.K."/>
        </authorList>
    </citation>
    <scope>NUCLEOTIDE SEQUENCE</scope>
    <source>
        <strain evidence="4">RT-10B</strain>
    </source>
</reference>
<keyword evidence="2" id="KW-0812">Transmembrane</keyword>
<sequence>MSRENENKYILVQLLGIAFLCSAGIWVKLSSVGPINQGFYRMLLTLIMMFPFTFKSLKGVTKRQFVMSFLAGVCLGGDVLFWNLSLMKTSVANSALLVNLTVFIVSPISFFLFKEKIKKEFVIGSVIGFIGVVIVIFASASGHGQSSIYGNLLAMLASVSYSGYVLFVYKVRDHLNNNAVVLISTLGAMVFLFGTMVPTEGIQVPPNTKEWLIVIGYAICTQILGQGLVSMCLGKLNATLVTVISLIGIGISSIYAYIIFGESLLMMEIVGMVITIIGVFIAKNSSQG</sequence>
<evidence type="ECO:0000313" key="4">
    <source>
        <dbReference type="EMBL" id="PSJ32313.1"/>
    </source>
</evidence>
<keyword evidence="2" id="KW-1133">Transmembrane helix</keyword>
<evidence type="ECO:0000313" key="5">
    <source>
        <dbReference type="Proteomes" id="UP000241434"/>
    </source>
</evidence>
<evidence type="ECO:0000256" key="1">
    <source>
        <dbReference type="ARBA" id="ARBA00007362"/>
    </source>
</evidence>
<comment type="similarity">
    <text evidence="1">Belongs to the EamA transporter family.</text>
</comment>
<dbReference type="GO" id="GO:0016020">
    <property type="term" value="C:membrane"/>
    <property type="evidence" value="ECO:0007669"/>
    <property type="project" value="InterPro"/>
</dbReference>
<dbReference type="PANTHER" id="PTHR22911">
    <property type="entry name" value="ACYL-MALONYL CONDENSING ENZYME-RELATED"/>
    <property type="match status" value="1"/>
</dbReference>
<organism evidence="4 5">
    <name type="scientific">Peptostreptococcus russellii</name>
    <dbReference type="NCBI Taxonomy" id="215200"/>
    <lineage>
        <taxon>Bacteria</taxon>
        <taxon>Bacillati</taxon>
        <taxon>Bacillota</taxon>
        <taxon>Clostridia</taxon>
        <taxon>Peptostreptococcales</taxon>
        <taxon>Peptostreptococcaceae</taxon>
        <taxon>Peptostreptococcus</taxon>
    </lineage>
</organism>
<keyword evidence="5" id="KW-1185">Reference proteome</keyword>
<feature type="transmembrane region" description="Helical" evidence="2">
    <location>
        <begin position="9"/>
        <end position="26"/>
    </location>
</feature>
<feature type="transmembrane region" description="Helical" evidence="2">
    <location>
        <begin position="148"/>
        <end position="167"/>
    </location>
</feature>
<protein>
    <recommendedName>
        <fullName evidence="3">EamA domain-containing protein</fullName>
    </recommendedName>
</protein>
<dbReference type="OrthoDB" id="9790852at2"/>
<feature type="transmembrane region" description="Helical" evidence="2">
    <location>
        <begin position="91"/>
        <end position="113"/>
    </location>
</feature>
<feature type="transmembrane region" description="Helical" evidence="2">
    <location>
        <begin position="179"/>
        <end position="199"/>
    </location>
</feature>
<dbReference type="Proteomes" id="UP000241434">
    <property type="component" value="Unassembled WGS sequence"/>
</dbReference>
<comment type="caution">
    <text evidence="4">The sequence shown here is derived from an EMBL/GenBank/DDBJ whole genome shotgun (WGS) entry which is preliminary data.</text>
</comment>
<dbReference type="PANTHER" id="PTHR22911:SF76">
    <property type="entry name" value="EAMA DOMAIN-CONTAINING PROTEIN"/>
    <property type="match status" value="1"/>
</dbReference>
<evidence type="ECO:0000259" key="3">
    <source>
        <dbReference type="Pfam" id="PF00892"/>
    </source>
</evidence>
<keyword evidence="2" id="KW-0472">Membrane</keyword>
<proteinExistence type="inferred from homology"/>
<accession>A0A2P7Q2X0</accession>
<dbReference type="RefSeq" id="WP_106775932.1">
    <property type="nucleotide sequence ID" value="NZ_JBGGGQ010000002.1"/>
</dbReference>
<gene>
    <name evidence="4" type="ORF">UF10_00680</name>
</gene>
<dbReference type="InterPro" id="IPR000620">
    <property type="entry name" value="EamA_dom"/>
</dbReference>
<dbReference type="InterPro" id="IPR037185">
    <property type="entry name" value="EmrE-like"/>
</dbReference>
<feature type="transmembrane region" description="Helical" evidence="2">
    <location>
        <begin position="264"/>
        <end position="282"/>
    </location>
</feature>
<feature type="transmembrane region" description="Helical" evidence="2">
    <location>
        <begin position="38"/>
        <end position="54"/>
    </location>
</feature>
<evidence type="ECO:0000256" key="2">
    <source>
        <dbReference type="SAM" id="Phobius"/>
    </source>
</evidence>
<feature type="transmembrane region" description="Helical" evidence="2">
    <location>
        <begin position="236"/>
        <end position="258"/>
    </location>
</feature>
<feature type="domain" description="EamA" evidence="3">
    <location>
        <begin position="149"/>
        <end position="281"/>
    </location>
</feature>
<feature type="transmembrane region" description="Helical" evidence="2">
    <location>
        <begin position="66"/>
        <end position="85"/>
    </location>
</feature>
<dbReference type="EMBL" id="JYGE01000001">
    <property type="protein sequence ID" value="PSJ32313.1"/>
    <property type="molecule type" value="Genomic_DNA"/>
</dbReference>
<dbReference type="SUPFAM" id="SSF103481">
    <property type="entry name" value="Multidrug resistance efflux transporter EmrE"/>
    <property type="match status" value="2"/>
</dbReference>
<dbReference type="Pfam" id="PF00892">
    <property type="entry name" value="EamA"/>
    <property type="match status" value="2"/>
</dbReference>
<dbReference type="AlphaFoldDB" id="A0A2P7Q2X0"/>
<feature type="transmembrane region" description="Helical" evidence="2">
    <location>
        <begin position="120"/>
        <end position="142"/>
    </location>
</feature>
<feature type="domain" description="EamA" evidence="3">
    <location>
        <begin position="14"/>
        <end position="136"/>
    </location>
</feature>
<name>A0A2P7Q2X0_9FIRM</name>
<feature type="transmembrane region" description="Helical" evidence="2">
    <location>
        <begin position="211"/>
        <end position="229"/>
    </location>
</feature>